<dbReference type="Gene3D" id="3.40.190.10">
    <property type="entry name" value="Periplasmic binding protein-like II"/>
    <property type="match status" value="2"/>
</dbReference>
<dbReference type="InterPro" id="IPR015168">
    <property type="entry name" value="SsuA/THI5"/>
</dbReference>
<dbReference type="PANTHER" id="PTHR31528:SF3">
    <property type="entry name" value="THIAMINE BIOSYNTHESIS PROTEIN HI_0357-RELATED"/>
    <property type="match status" value="1"/>
</dbReference>
<reference evidence="3" key="1">
    <citation type="journal article" date="2019" name="Int. J. Syst. Evol. Microbiol.">
        <title>The Global Catalogue of Microorganisms (GCM) 10K type strain sequencing project: providing services to taxonomists for standard genome sequencing and annotation.</title>
        <authorList>
            <consortium name="The Broad Institute Genomics Platform"/>
            <consortium name="The Broad Institute Genome Sequencing Center for Infectious Disease"/>
            <person name="Wu L."/>
            <person name="Ma J."/>
        </authorList>
    </citation>
    <scope>NUCLEOTIDE SEQUENCE [LARGE SCALE GENOMIC DNA]</scope>
    <source>
        <strain evidence="3">CCUG 73951</strain>
    </source>
</reference>
<feature type="domain" description="SsuA/THI5-like" evidence="1">
    <location>
        <begin position="55"/>
        <end position="258"/>
    </location>
</feature>
<dbReference type="PROSITE" id="PS51257">
    <property type="entry name" value="PROKAR_LIPOPROTEIN"/>
    <property type="match status" value="1"/>
</dbReference>
<proteinExistence type="predicted"/>
<dbReference type="InterPro" id="IPR027939">
    <property type="entry name" value="NMT1/THI5"/>
</dbReference>
<dbReference type="Pfam" id="PF09084">
    <property type="entry name" value="NMT1"/>
    <property type="match status" value="1"/>
</dbReference>
<dbReference type="RefSeq" id="WP_289214969.1">
    <property type="nucleotide sequence ID" value="NZ_JAPVRC010000002.1"/>
</dbReference>
<sequence>MKNSLLYKRLLSVAFLLLVLAACADASSSEGDEGSSDEDGGELQESKLITNWFAQPEHGGNYAALEQGMYEDEGLDMEIEPGGPQVSTTQMVAAGEADFGYTQGEDILNARNKGIPLVAIGAIFQESPYVFISHADAGVEDFEDLSGKTVITAPGVGYWEYIKEDYDLEGVKEISYTGELSKFIDNPDAVTQGYVTSEPHVLEKEGVETNALPIHDSGFQPYSNVIFTTEKMIEENPEKVQAFMDATHSGWEYYRENSEDVQSFLQEYNPDLTEELMTYGAEAQEELIFGGEAEEHGFGYMSEERWSTLQEQMLELEIITNEEDPSNYYTTEFLSLEE</sequence>
<keyword evidence="3" id="KW-1185">Reference proteome</keyword>
<gene>
    <name evidence="2" type="ORF">ACFQMN_17165</name>
</gene>
<name>A0ABW2K8Y1_9BACI</name>
<comment type="caution">
    <text evidence="2">The sequence shown here is derived from an EMBL/GenBank/DDBJ whole genome shotgun (WGS) entry which is preliminary data.</text>
</comment>
<evidence type="ECO:0000313" key="3">
    <source>
        <dbReference type="Proteomes" id="UP001596494"/>
    </source>
</evidence>
<accession>A0ABW2K8Y1</accession>
<dbReference type="EMBL" id="JBHTBY010000017">
    <property type="protein sequence ID" value="MFC7322597.1"/>
    <property type="molecule type" value="Genomic_DNA"/>
</dbReference>
<dbReference type="SUPFAM" id="SSF53850">
    <property type="entry name" value="Periplasmic binding protein-like II"/>
    <property type="match status" value="1"/>
</dbReference>
<organism evidence="2 3">
    <name type="scientific">Halobacillus campisalis</name>
    <dbReference type="NCBI Taxonomy" id="435909"/>
    <lineage>
        <taxon>Bacteria</taxon>
        <taxon>Bacillati</taxon>
        <taxon>Bacillota</taxon>
        <taxon>Bacilli</taxon>
        <taxon>Bacillales</taxon>
        <taxon>Bacillaceae</taxon>
        <taxon>Halobacillus</taxon>
    </lineage>
</organism>
<protein>
    <submittedName>
        <fullName evidence="2">ABC transporter substrate-binding protein</fullName>
    </submittedName>
</protein>
<dbReference type="Proteomes" id="UP001596494">
    <property type="component" value="Unassembled WGS sequence"/>
</dbReference>
<evidence type="ECO:0000313" key="2">
    <source>
        <dbReference type="EMBL" id="MFC7322597.1"/>
    </source>
</evidence>
<dbReference type="PANTHER" id="PTHR31528">
    <property type="entry name" value="4-AMINO-5-HYDROXYMETHYL-2-METHYLPYRIMIDINE PHOSPHATE SYNTHASE THI11-RELATED"/>
    <property type="match status" value="1"/>
</dbReference>
<evidence type="ECO:0000259" key="1">
    <source>
        <dbReference type="Pfam" id="PF09084"/>
    </source>
</evidence>